<keyword evidence="2" id="KW-1185">Reference proteome</keyword>
<sequence>MMLFSGQIAKRIERELNDTRVDAFIRLHTNGKYGKTDLLQGMALSGYTFTDIAKLPRVTRRGLLARYTDFATTTEAFDSWEAYKQQ</sequence>
<dbReference type="Proteomes" id="UP000292886">
    <property type="component" value="Chromosome"/>
</dbReference>
<protein>
    <submittedName>
        <fullName evidence="1">Uncharacterized protein</fullName>
    </submittedName>
</protein>
<evidence type="ECO:0000313" key="1">
    <source>
        <dbReference type="EMBL" id="QBO35993.1"/>
    </source>
</evidence>
<gene>
    <name evidence="1" type="ORF">EQG49_05725</name>
</gene>
<dbReference type="RefSeq" id="WP_133363072.1">
    <property type="nucleotide sequence ID" value="NZ_CP037940.1"/>
</dbReference>
<reference evidence="2" key="1">
    <citation type="submission" date="2019-03" db="EMBL/GenBank/DDBJ databases">
        <title>Weissella sp. 26KH-42 Genome sequencing.</title>
        <authorList>
            <person name="Heo J."/>
            <person name="Kim S.-J."/>
            <person name="Kim J.-S."/>
            <person name="Hong S.-B."/>
            <person name="Kwon S.-W."/>
        </authorList>
    </citation>
    <scope>NUCLEOTIDE SEQUENCE [LARGE SCALE GENOMIC DNA]</scope>
    <source>
        <strain evidence="2">26KH-42</strain>
    </source>
</reference>
<accession>A0A4P6YTJ9</accession>
<dbReference type="KEGG" id="wei:EQG49_05725"/>
<evidence type="ECO:0000313" key="2">
    <source>
        <dbReference type="Proteomes" id="UP000292886"/>
    </source>
</evidence>
<dbReference type="EMBL" id="CP037940">
    <property type="protein sequence ID" value="QBO35993.1"/>
    <property type="molecule type" value="Genomic_DNA"/>
</dbReference>
<organism evidence="1 2">
    <name type="scientific">Periweissella cryptocerci</name>
    <dbReference type="NCBI Taxonomy" id="2506420"/>
    <lineage>
        <taxon>Bacteria</taxon>
        <taxon>Bacillati</taxon>
        <taxon>Bacillota</taxon>
        <taxon>Bacilli</taxon>
        <taxon>Lactobacillales</taxon>
        <taxon>Lactobacillaceae</taxon>
        <taxon>Periweissella</taxon>
    </lineage>
</organism>
<proteinExistence type="predicted"/>
<name>A0A4P6YTJ9_9LACO</name>
<dbReference type="AlphaFoldDB" id="A0A4P6YTJ9"/>